<protein>
    <submittedName>
        <fullName evidence="4">Enoyl-CoA hydratase</fullName>
        <ecNumber evidence="4">4.2.1.17</ecNumber>
    </submittedName>
</protein>
<dbReference type="Gene3D" id="1.10.12.10">
    <property type="entry name" value="Lyase 2-enoyl-coa Hydratase, Chain A, domain 2"/>
    <property type="match status" value="1"/>
</dbReference>
<reference evidence="4 5" key="1">
    <citation type="submission" date="2018-12" db="EMBL/GenBank/DDBJ databases">
        <title>Bacillus chawlae sp. nov., Bacillus glennii sp. nov., and Bacillus saganii sp. nov. Isolated from the Vehicle Assembly Building at Kennedy Space Center where the Viking Spacecraft were Assembled.</title>
        <authorList>
            <person name="Seuylemezian A."/>
            <person name="Vaishampayan P."/>
        </authorList>
    </citation>
    <scope>NUCLEOTIDE SEQUENCE [LARGE SCALE GENOMIC DNA]</scope>
    <source>
        <strain evidence="4 5">L5</strain>
    </source>
</reference>
<dbReference type="SUPFAM" id="SSF52096">
    <property type="entry name" value="ClpP/crotonase"/>
    <property type="match status" value="1"/>
</dbReference>
<evidence type="ECO:0000313" key="4">
    <source>
        <dbReference type="EMBL" id="RUQ28032.1"/>
    </source>
</evidence>
<dbReference type="InterPro" id="IPR014748">
    <property type="entry name" value="Enoyl-CoA_hydra_C"/>
</dbReference>
<comment type="caution">
    <text evidence="4">The sequence shown here is derived from an EMBL/GenBank/DDBJ whole genome shotgun (WGS) entry which is preliminary data.</text>
</comment>
<evidence type="ECO:0000256" key="2">
    <source>
        <dbReference type="ARBA" id="ARBA00023239"/>
    </source>
</evidence>
<organism evidence="4 5">
    <name type="scientific">Peribacillus cavernae</name>
    <dbReference type="NCBI Taxonomy" id="1674310"/>
    <lineage>
        <taxon>Bacteria</taxon>
        <taxon>Bacillati</taxon>
        <taxon>Bacillota</taxon>
        <taxon>Bacilli</taxon>
        <taxon>Bacillales</taxon>
        <taxon>Bacillaceae</taxon>
        <taxon>Peribacillus</taxon>
    </lineage>
</organism>
<dbReference type="OrthoDB" id="9775794at2"/>
<comment type="similarity">
    <text evidence="1 3">Belongs to the enoyl-CoA hydratase/isomerase family.</text>
</comment>
<gene>
    <name evidence="4" type="ORF">ELQ35_14075</name>
</gene>
<dbReference type="Gene3D" id="3.90.226.10">
    <property type="entry name" value="2-enoyl-CoA Hydratase, Chain A, domain 1"/>
    <property type="match status" value="1"/>
</dbReference>
<dbReference type="CDD" id="cd06558">
    <property type="entry name" value="crotonase-like"/>
    <property type="match status" value="1"/>
</dbReference>
<dbReference type="FunFam" id="1.10.12.10:FF:000001">
    <property type="entry name" value="Probable enoyl-CoA hydratase, mitochondrial"/>
    <property type="match status" value="1"/>
</dbReference>
<accession>A0A3S0TZF2</accession>
<dbReference type="RefSeq" id="WP_126865455.1">
    <property type="nucleotide sequence ID" value="NZ_JAUSTX010000018.1"/>
</dbReference>
<dbReference type="EC" id="4.2.1.17" evidence="4"/>
<dbReference type="InterPro" id="IPR018376">
    <property type="entry name" value="Enoyl-CoA_hyd/isom_CS"/>
</dbReference>
<dbReference type="GO" id="GO:0006635">
    <property type="term" value="P:fatty acid beta-oxidation"/>
    <property type="evidence" value="ECO:0007669"/>
    <property type="project" value="TreeGrafter"/>
</dbReference>
<evidence type="ECO:0000256" key="1">
    <source>
        <dbReference type="ARBA" id="ARBA00005254"/>
    </source>
</evidence>
<dbReference type="PANTHER" id="PTHR11941">
    <property type="entry name" value="ENOYL-COA HYDRATASE-RELATED"/>
    <property type="match status" value="1"/>
</dbReference>
<keyword evidence="5" id="KW-1185">Reference proteome</keyword>
<name>A0A3S0TZF2_9BACI</name>
<dbReference type="InterPro" id="IPR001753">
    <property type="entry name" value="Enoyl-CoA_hydra/iso"/>
</dbReference>
<sequence length="260" mass="27800">MSSVIELNRDISGIAIVTLNRPEAANALSLEMLNELDDVLSQLRYDHSLRCVILTGAGEKAFCAGADLKERVSMNEPEVKKAVRLIGHTISAVEGLPQPVIAAINGSAFGGGLELALACDIRIAAETAKMGLTETSLGIIPGAGGTQRLPRLIGIAKAKELIFTARRIDAFEAERLGLISKTSERNQLLTEAISLANEIARNAPIALQAAKEAINQGVETDLATGLKMEELCYGMTIHTNDRLEGLNAFKEKRKPIFAGK</sequence>
<keyword evidence="2 4" id="KW-0456">Lyase</keyword>
<evidence type="ECO:0000313" key="5">
    <source>
        <dbReference type="Proteomes" id="UP000267430"/>
    </source>
</evidence>
<proteinExistence type="inferred from homology"/>
<evidence type="ECO:0000256" key="3">
    <source>
        <dbReference type="RuleBase" id="RU003707"/>
    </source>
</evidence>
<dbReference type="Proteomes" id="UP000267430">
    <property type="component" value="Unassembled WGS sequence"/>
</dbReference>
<dbReference type="GO" id="GO:0004300">
    <property type="term" value="F:enoyl-CoA hydratase activity"/>
    <property type="evidence" value="ECO:0007669"/>
    <property type="project" value="UniProtKB-EC"/>
</dbReference>
<dbReference type="NCBIfam" id="NF005802">
    <property type="entry name" value="PRK07657.1"/>
    <property type="match status" value="1"/>
</dbReference>
<dbReference type="PROSITE" id="PS00166">
    <property type="entry name" value="ENOYL_COA_HYDRATASE"/>
    <property type="match status" value="1"/>
</dbReference>
<dbReference type="Pfam" id="PF00378">
    <property type="entry name" value="ECH_1"/>
    <property type="match status" value="1"/>
</dbReference>
<dbReference type="InterPro" id="IPR029045">
    <property type="entry name" value="ClpP/crotonase-like_dom_sf"/>
</dbReference>
<dbReference type="FunFam" id="3.90.226.10:FF:000009">
    <property type="entry name" value="Carnitinyl-CoA dehydratase"/>
    <property type="match status" value="1"/>
</dbReference>
<dbReference type="PANTHER" id="PTHR11941:SF54">
    <property type="entry name" value="ENOYL-COA HYDRATASE, MITOCHONDRIAL"/>
    <property type="match status" value="1"/>
</dbReference>
<dbReference type="AlphaFoldDB" id="A0A3S0TZF2"/>
<dbReference type="EMBL" id="RYZZ01000018">
    <property type="protein sequence ID" value="RUQ28032.1"/>
    <property type="molecule type" value="Genomic_DNA"/>
</dbReference>